<evidence type="ECO:0000256" key="16">
    <source>
        <dbReference type="SAM" id="Phobius"/>
    </source>
</evidence>
<dbReference type="AlphaFoldDB" id="A0A0S2M6X8"/>
<dbReference type="PANTHER" id="PTHR11435">
    <property type="entry name" value="NADH UBIQUINONE OXIDOREDUCTASE SUBUNIT ND6"/>
    <property type="match status" value="1"/>
</dbReference>
<dbReference type="InterPro" id="IPR050269">
    <property type="entry name" value="ComplexI_Subunit6"/>
</dbReference>
<keyword evidence="12 17" id="KW-0496">Mitochondrion</keyword>
<evidence type="ECO:0000313" key="17">
    <source>
        <dbReference type="EMBL" id="ALO70401.1"/>
    </source>
</evidence>
<keyword evidence="5" id="KW-0813">Transport</keyword>
<comment type="similarity">
    <text evidence="2">Belongs to the complex I subunit 6 family.</text>
</comment>
<evidence type="ECO:0000256" key="14">
    <source>
        <dbReference type="ARBA" id="ARBA00031019"/>
    </source>
</evidence>
<evidence type="ECO:0000256" key="11">
    <source>
        <dbReference type="ARBA" id="ARBA00023027"/>
    </source>
</evidence>
<keyword evidence="8" id="KW-1278">Translocase</keyword>
<keyword evidence="7 16" id="KW-0812">Transmembrane</keyword>
<evidence type="ECO:0000256" key="13">
    <source>
        <dbReference type="ARBA" id="ARBA00023136"/>
    </source>
</evidence>
<evidence type="ECO:0000256" key="5">
    <source>
        <dbReference type="ARBA" id="ARBA00022448"/>
    </source>
</evidence>
<keyword evidence="9" id="KW-0249">Electron transport</keyword>
<comment type="subcellular location">
    <subcellularLocation>
        <location evidence="1">Mitochondrion membrane</location>
        <topology evidence="1">Multi-pass membrane protein</topology>
    </subcellularLocation>
</comment>
<proteinExistence type="inferred from homology"/>
<keyword evidence="10 16" id="KW-1133">Transmembrane helix</keyword>
<dbReference type="PANTHER" id="PTHR11435:SF1">
    <property type="entry name" value="NADH-UBIQUINONE OXIDOREDUCTASE CHAIN 6"/>
    <property type="match status" value="1"/>
</dbReference>
<feature type="transmembrane region" description="Helical" evidence="16">
    <location>
        <begin position="132"/>
        <end position="153"/>
    </location>
</feature>
<name>A0A0S2M6X8_9COLE</name>
<keyword evidence="11" id="KW-0520">NAD</keyword>
<evidence type="ECO:0000256" key="8">
    <source>
        <dbReference type="ARBA" id="ARBA00022967"/>
    </source>
</evidence>
<dbReference type="EMBL" id="KT780633">
    <property type="protein sequence ID" value="ALO70401.1"/>
    <property type="molecule type" value="Genomic_DNA"/>
</dbReference>
<evidence type="ECO:0000256" key="2">
    <source>
        <dbReference type="ARBA" id="ARBA00005698"/>
    </source>
</evidence>
<keyword evidence="6" id="KW-0679">Respiratory chain</keyword>
<protein>
    <recommendedName>
        <fullName evidence="4">NADH-ubiquinone oxidoreductase chain 6</fullName>
        <ecNumber evidence="3">7.1.1.2</ecNumber>
    </recommendedName>
    <alternativeName>
        <fullName evidence="14">NADH dehydrogenase subunit 6</fullName>
    </alternativeName>
</protein>
<gene>
    <name evidence="17" type="primary">nad6</name>
</gene>
<evidence type="ECO:0000256" key="6">
    <source>
        <dbReference type="ARBA" id="ARBA00022660"/>
    </source>
</evidence>
<feature type="transmembrane region" description="Helical" evidence="16">
    <location>
        <begin position="81"/>
        <end position="98"/>
    </location>
</feature>
<evidence type="ECO:0000256" key="10">
    <source>
        <dbReference type="ARBA" id="ARBA00022989"/>
    </source>
</evidence>
<reference evidence="17" key="1">
    <citation type="submission" date="2015-09" db="EMBL/GenBank/DDBJ databases">
        <title>Staphyliniformia phylogenetics from de novo mitogenomic assemblies.</title>
        <authorList>
            <person name="Favreau E.A."/>
            <person name="Linard B."/>
            <person name="Vogler A.P."/>
        </authorList>
    </citation>
    <scope>NUCLEOTIDE SEQUENCE</scope>
</reference>
<evidence type="ECO:0000256" key="7">
    <source>
        <dbReference type="ARBA" id="ARBA00022692"/>
    </source>
</evidence>
<organism evidence="17">
    <name type="scientific">Bolitobius castaneus</name>
    <dbReference type="NCBI Taxonomy" id="877873"/>
    <lineage>
        <taxon>Eukaryota</taxon>
        <taxon>Metazoa</taxon>
        <taxon>Ecdysozoa</taxon>
        <taxon>Arthropoda</taxon>
        <taxon>Hexapoda</taxon>
        <taxon>Insecta</taxon>
        <taxon>Pterygota</taxon>
        <taxon>Neoptera</taxon>
        <taxon>Endopterygota</taxon>
        <taxon>Coleoptera</taxon>
        <taxon>Polyphaga</taxon>
        <taxon>Staphyliniformia</taxon>
        <taxon>Staphylinidae</taxon>
        <taxon>Tachyporinae group</taxon>
        <taxon>Tachyporinae</taxon>
        <taxon>Bolitobius</taxon>
    </lineage>
</organism>
<evidence type="ECO:0000256" key="12">
    <source>
        <dbReference type="ARBA" id="ARBA00023128"/>
    </source>
</evidence>
<comment type="catalytic activity">
    <reaction evidence="15">
        <text>a ubiquinone + NADH + 5 H(+)(in) = a ubiquinol + NAD(+) + 4 H(+)(out)</text>
        <dbReference type="Rhea" id="RHEA:29091"/>
        <dbReference type="Rhea" id="RHEA-COMP:9565"/>
        <dbReference type="Rhea" id="RHEA-COMP:9566"/>
        <dbReference type="ChEBI" id="CHEBI:15378"/>
        <dbReference type="ChEBI" id="CHEBI:16389"/>
        <dbReference type="ChEBI" id="CHEBI:17976"/>
        <dbReference type="ChEBI" id="CHEBI:57540"/>
        <dbReference type="ChEBI" id="CHEBI:57945"/>
        <dbReference type="EC" id="7.1.1.2"/>
    </reaction>
</comment>
<evidence type="ECO:0000256" key="9">
    <source>
        <dbReference type="ARBA" id="ARBA00022982"/>
    </source>
</evidence>
<sequence>MIMMTFSMMMAMIFMFLNHPLSMGMILLLQTILIALMSGYLAMNFWYSYILFLIMIGGMLVLFIYMTSIASNEKFNFSNKMLISVISLIPLNCLFLYFDQYFINMMKLNLDSINFNFKFYFSLSKFINYPSLLILIMMILYLFITLIAVVKITNINSGPLRQKF</sequence>
<geneLocation type="mitochondrion" evidence="17"/>
<evidence type="ECO:0000256" key="3">
    <source>
        <dbReference type="ARBA" id="ARBA00012944"/>
    </source>
</evidence>
<feature type="transmembrane region" description="Helical" evidence="16">
    <location>
        <begin position="49"/>
        <end position="69"/>
    </location>
</feature>
<dbReference type="EC" id="7.1.1.2" evidence="3"/>
<dbReference type="GO" id="GO:0008137">
    <property type="term" value="F:NADH dehydrogenase (ubiquinone) activity"/>
    <property type="evidence" value="ECO:0007669"/>
    <property type="project" value="UniProtKB-EC"/>
</dbReference>
<evidence type="ECO:0000256" key="4">
    <source>
        <dbReference type="ARBA" id="ARBA00021095"/>
    </source>
</evidence>
<evidence type="ECO:0000256" key="15">
    <source>
        <dbReference type="ARBA" id="ARBA00049551"/>
    </source>
</evidence>
<dbReference type="GO" id="GO:0031966">
    <property type="term" value="C:mitochondrial membrane"/>
    <property type="evidence" value="ECO:0007669"/>
    <property type="project" value="UniProtKB-SubCell"/>
</dbReference>
<accession>A0A0S2M6X8</accession>
<keyword evidence="13 16" id="KW-0472">Membrane</keyword>
<evidence type="ECO:0000256" key="1">
    <source>
        <dbReference type="ARBA" id="ARBA00004225"/>
    </source>
</evidence>